<organism evidence="1 2">
    <name type="scientific">Blepharisma stoltei</name>
    <dbReference type="NCBI Taxonomy" id="1481888"/>
    <lineage>
        <taxon>Eukaryota</taxon>
        <taxon>Sar</taxon>
        <taxon>Alveolata</taxon>
        <taxon>Ciliophora</taxon>
        <taxon>Postciliodesmatophora</taxon>
        <taxon>Heterotrichea</taxon>
        <taxon>Heterotrichida</taxon>
        <taxon>Blepharismidae</taxon>
        <taxon>Blepharisma</taxon>
    </lineage>
</organism>
<dbReference type="Proteomes" id="UP001162131">
    <property type="component" value="Unassembled WGS sequence"/>
</dbReference>
<accession>A0AAU9IJZ9</accession>
<sequence>METIKQSSSENEGSLRLSKRIRKPTVHFTLDTAPSKKTPENASVKMTYNKPKLPPIHTSFISPTSIKLDTVLAKGLKQLKISISDDYIVVYYSREERRWKHIKNFENIDIGMTYRLRVYKKPEKKVEVKAVEAPKVALPVEESQKNAMASKTPGQTREMMQLYGFYCYWYYMMSMRGYQVPNFSHYGQN</sequence>
<keyword evidence="2" id="KW-1185">Reference proteome</keyword>
<reference evidence="1" key="1">
    <citation type="submission" date="2021-09" db="EMBL/GenBank/DDBJ databases">
        <authorList>
            <consortium name="AG Swart"/>
            <person name="Singh M."/>
            <person name="Singh A."/>
            <person name="Seah K."/>
            <person name="Emmerich C."/>
        </authorList>
    </citation>
    <scope>NUCLEOTIDE SEQUENCE</scope>
    <source>
        <strain evidence="1">ATCC30299</strain>
    </source>
</reference>
<dbReference type="AlphaFoldDB" id="A0AAU9IJZ9"/>
<comment type="caution">
    <text evidence="1">The sequence shown here is derived from an EMBL/GenBank/DDBJ whole genome shotgun (WGS) entry which is preliminary data.</text>
</comment>
<protein>
    <submittedName>
        <fullName evidence="1">Uncharacterized protein</fullName>
    </submittedName>
</protein>
<gene>
    <name evidence="1" type="ORF">BSTOLATCC_MIC9632</name>
</gene>
<name>A0AAU9IJZ9_9CILI</name>
<evidence type="ECO:0000313" key="2">
    <source>
        <dbReference type="Proteomes" id="UP001162131"/>
    </source>
</evidence>
<dbReference type="EMBL" id="CAJZBQ010000011">
    <property type="protein sequence ID" value="CAG9313828.1"/>
    <property type="molecule type" value="Genomic_DNA"/>
</dbReference>
<evidence type="ECO:0000313" key="1">
    <source>
        <dbReference type="EMBL" id="CAG9313828.1"/>
    </source>
</evidence>
<proteinExistence type="predicted"/>